<dbReference type="GeneID" id="39590835"/>
<dbReference type="Proteomes" id="UP000279236">
    <property type="component" value="Unassembled WGS sequence"/>
</dbReference>
<evidence type="ECO:0000256" key="1">
    <source>
        <dbReference type="SAM" id="MobiDB-lite"/>
    </source>
</evidence>
<feature type="compositionally biased region" description="Low complexity" evidence="1">
    <location>
        <begin position="19"/>
        <end position="35"/>
    </location>
</feature>
<proteinExistence type="predicted"/>
<dbReference type="STRING" id="105984.A0A427Y112"/>
<evidence type="ECO:0000313" key="2">
    <source>
        <dbReference type="EMBL" id="RSH84767.1"/>
    </source>
</evidence>
<gene>
    <name evidence="2" type="ORF">EHS24_006292</name>
</gene>
<feature type="region of interest" description="Disordered" evidence="1">
    <location>
        <begin position="17"/>
        <end position="36"/>
    </location>
</feature>
<keyword evidence="3" id="KW-1185">Reference proteome</keyword>
<reference evidence="2 3" key="1">
    <citation type="submission" date="2018-11" db="EMBL/GenBank/DDBJ databases">
        <title>Genome sequence of Apiotrichum porosum DSM 27194.</title>
        <authorList>
            <person name="Aliyu H."/>
            <person name="Gorte O."/>
            <person name="Ochsenreither K."/>
        </authorList>
    </citation>
    <scope>NUCLEOTIDE SEQUENCE [LARGE SCALE GENOMIC DNA]</scope>
    <source>
        <strain evidence="2 3">DSM 27194</strain>
    </source>
</reference>
<protein>
    <submittedName>
        <fullName evidence="2">Uncharacterized protein</fullName>
    </submittedName>
</protein>
<name>A0A427Y112_9TREE</name>
<dbReference type="EMBL" id="RSCE01000003">
    <property type="protein sequence ID" value="RSH84767.1"/>
    <property type="molecule type" value="Genomic_DNA"/>
</dbReference>
<organism evidence="2 3">
    <name type="scientific">Apiotrichum porosum</name>
    <dbReference type="NCBI Taxonomy" id="105984"/>
    <lineage>
        <taxon>Eukaryota</taxon>
        <taxon>Fungi</taxon>
        <taxon>Dikarya</taxon>
        <taxon>Basidiomycota</taxon>
        <taxon>Agaricomycotina</taxon>
        <taxon>Tremellomycetes</taxon>
        <taxon>Trichosporonales</taxon>
        <taxon>Trichosporonaceae</taxon>
        <taxon>Apiotrichum</taxon>
    </lineage>
</organism>
<comment type="caution">
    <text evidence="2">The sequence shown here is derived from an EMBL/GenBank/DDBJ whole genome shotgun (WGS) entry which is preliminary data.</text>
</comment>
<dbReference type="RefSeq" id="XP_028478215.1">
    <property type="nucleotide sequence ID" value="XM_028621763.1"/>
</dbReference>
<dbReference type="OrthoDB" id="3345971at2759"/>
<evidence type="ECO:0000313" key="3">
    <source>
        <dbReference type="Proteomes" id="UP000279236"/>
    </source>
</evidence>
<sequence>MATTESPSSSSFAMRFFGSSKANSRPSSRPASPARQKNITCRINVDSYGCFMMHRNRVDEQSLGTSTSVAPMFHDREISGVLEVEVPRGMGRRRCRSIKLTMRSVCRLNMGDKRGWEKDVLFNRGIEVKGAIILEEGVQRFSFAIVVPYSLAPYDVTPLGDVRSDLIAELVGLGVTSVDAPLSCNDNPDLPPEDKILKNMTVSWSEPVAATGEEVPWLRGSVTQTRSIGLIYNPDPNNGVNALDDNARTAIDGLGPMELRYLSDVWTVSAVLKTNAVFPDPSPGVTLFYAAVYLEQKATITSPRDPKPTEPISSTTPFLVWQQGTKPAPGGRLGRDTPALWRGKEAGGKDEGFIRITGIGRLPNDHTGRPSTLEGIVTPIHVSHQLVFHIWYAVAGEDVRGNKLPPNVQNRTGSLRLMKHHINTIIPSCCCIPEHLSLPTYDSLNVHDLGPCALCKTPFNEQACPTCVTTFPHARHDHDPRMVGNLNGNCPVCELRFTSTIDDCNEWKNCACGFSCQSLEDRMQSVLTDDLPPFLTRPCTPPPKEAPAW</sequence>
<accession>A0A427Y112</accession>
<dbReference type="AlphaFoldDB" id="A0A427Y112"/>